<dbReference type="PROSITE" id="PS00041">
    <property type="entry name" value="HTH_ARAC_FAMILY_1"/>
    <property type="match status" value="1"/>
</dbReference>
<evidence type="ECO:0000259" key="5">
    <source>
        <dbReference type="PROSITE" id="PS01124"/>
    </source>
</evidence>
<dbReference type="InterPro" id="IPR041522">
    <property type="entry name" value="CdaR_GGDEF"/>
</dbReference>
<proteinExistence type="predicted"/>
<dbReference type="InterPro" id="IPR018062">
    <property type="entry name" value="HTH_AraC-typ_CS"/>
</dbReference>
<organism evidence="6 7">
    <name type="scientific">Paenibacillus chartarius</name>
    <dbReference type="NCBI Taxonomy" id="747481"/>
    <lineage>
        <taxon>Bacteria</taxon>
        <taxon>Bacillati</taxon>
        <taxon>Bacillota</taxon>
        <taxon>Bacilli</taxon>
        <taxon>Bacillales</taxon>
        <taxon>Paenibacillaceae</taxon>
        <taxon>Paenibacillus</taxon>
    </lineage>
</organism>
<dbReference type="SMART" id="SM00342">
    <property type="entry name" value="HTH_ARAC"/>
    <property type="match status" value="1"/>
</dbReference>
<reference evidence="6 7" key="1">
    <citation type="submission" date="2024-09" db="EMBL/GenBank/DDBJ databases">
        <authorList>
            <person name="Sun Q."/>
            <person name="Mori K."/>
        </authorList>
    </citation>
    <scope>NUCLEOTIDE SEQUENCE [LARGE SCALE GENOMIC DNA]</scope>
    <source>
        <strain evidence="6 7">CCM 7759</strain>
    </source>
</reference>
<dbReference type="Proteomes" id="UP001589776">
    <property type="component" value="Unassembled WGS sequence"/>
</dbReference>
<keyword evidence="7" id="KW-1185">Reference proteome</keyword>
<dbReference type="SUPFAM" id="SSF46689">
    <property type="entry name" value="Homeodomain-like"/>
    <property type="match status" value="2"/>
</dbReference>
<evidence type="ECO:0000256" key="1">
    <source>
        <dbReference type="ARBA" id="ARBA00023015"/>
    </source>
</evidence>
<evidence type="ECO:0000256" key="2">
    <source>
        <dbReference type="ARBA" id="ARBA00023125"/>
    </source>
</evidence>
<dbReference type="PANTHER" id="PTHR43280:SF10">
    <property type="entry name" value="REGULATORY PROTEIN POCR"/>
    <property type="match status" value="1"/>
</dbReference>
<feature type="domain" description="HTH araC/xylS-type" evidence="5">
    <location>
        <begin position="679"/>
        <end position="777"/>
    </location>
</feature>
<dbReference type="Pfam" id="PF12833">
    <property type="entry name" value="HTH_18"/>
    <property type="match status" value="1"/>
</dbReference>
<gene>
    <name evidence="6" type="ORF">ACFFK0_19420</name>
</gene>
<keyword evidence="4" id="KW-1133">Transmembrane helix</keyword>
<feature type="transmembrane region" description="Helical" evidence="4">
    <location>
        <begin position="309"/>
        <end position="331"/>
    </location>
</feature>
<dbReference type="PANTHER" id="PTHR43280">
    <property type="entry name" value="ARAC-FAMILY TRANSCRIPTIONAL REGULATOR"/>
    <property type="match status" value="1"/>
</dbReference>
<dbReference type="RefSeq" id="WP_377471985.1">
    <property type="nucleotide sequence ID" value="NZ_JBHLWN010000076.1"/>
</dbReference>
<keyword evidence="4" id="KW-0812">Transmembrane</keyword>
<comment type="caution">
    <text evidence="6">The sequence shown here is derived from an EMBL/GenBank/DDBJ whole genome shotgun (WGS) entry which is preliminary data.</text>
</comment>
<dbReference type="InterPro" id="IPR009057">
    <property type="entry name" value="Homeodomain-like_sf"/>
</dbReference>
<protein>
    <submittedName>
        <fullName evidence="6">Helix-turn-helix domain-containing protein</fullName>
    </submittedName>
</protein>
<keyword evidence="1" id="KW-0805">Transcription regulation</keyword>
<sequence length="783" mass="89064">MKFSANILVWMKNIGRIPKYMKLLLAFSLLIGAIPVLALGTFSYYVAKGDAEQRTREGQMQLLAQTQMRIEQIMKTLELTAIQYANSPTVTSALGEKLDVTDLTRVRNLFSGLYNLQALPGISGGYLVDQEHNWMMSFTSVIPLNEHPLREQLETYAKHPNNLFWDTRSSALAVDSEGESIRNDTIRMVQKLPILPFTQQPRGFLIIELLKSQFRTLLSEHTEELGRMYVFDRNGIEFLAGREKEVVSLAPTLARIQERIHQGGESSGYVYGDVGGKGMIFSYRHSAYNGWIYMYVISIDEMTRQTRKIAVGTVVAYGAILLVVSVLAWMMSRRMYSPIKRLDEMTQTVPVEGVNERDEFSSLEERFRKLFSAGQQMKQQMQDQFTQLKEFLMLKLFAGQLSESDFAHRSKMYGFPTEWSRLAVLTLQIDTLKDTRYRSHDRELLLFAIHNMVGELVPAQQRFSPVLLNQSQVTLVKSDLAGEAEFKEYCCSVAELIRAKVQEFLQVSVSIGISRPFTRTSDAALAYNESLEALKSRLHLGHGIILHYEDVRAGLSGMAAAAYTQLKWTEEQLVQALKLGGTAKAVPWLETYISELTKSNVSINEYPVMLMQLVSRLHQVIQEKGAAVHHVLGEGASYAQLMKLSSHGEIVDWLKSRLLAPIGQYLNRQAENQYMSIAGKVIQLIRERYNQDLTLEGCAAELNFHPVYLGRVFKKETGMTFSEYVADYRMRLAKEWLETTTLKISDISDQLNYSNTTAFIRMFRKVVGMTPGQYRERCGRPGE</sequence>
<dbReference type="PRINTS" id="PR00032">
    <property type="entry name" value="HTHARAC"/>
</dbReference>
<keyword evidence="3" id="KW-0804">Transcription</keyword>
<dbReference type="Gene3D" id="1.10.10.60">
    <property type="entry name" value="Homeodomain-like"/>
    <property type="match status" value="2"/>
</dbReference>
<keyword evidence="2" id="KW-0238">DNA-binding</keyword>
<dbReference type="InterPro" id="IPR018060">
    <property type="entry name" value="HTH_AraC"/>
</dbReference>
<evidence type="ECO:0000313" key="7">
    <source>
        <dbReference type="Proteomes" id="UP001589776"/>
    </source>
</evidence>
<name>A0ABV6DPM3_9BACL</name>
<keyword evidence="4" id="KW-0472">Membrane</keyword>
<dbReference type="Gene3D" id="6.10.340.10">
    <property type="match status" value="1"/>
</dbReference>
<dbReference type="EMBL" id="JBHLWN010000076">
    <property type="protein sequence ID" value="MFC0214597.1"/>
    <property type="molecule type" value="Genomic_DNA"/>
</dbReference>
<evidence type="ECO:0000313" key="6">
    <source>
        <dbReference type="EMBL" id="MFC0214597.1"/>
    </source>
</evidence>
<dbReference type="PROSITE" id="PS01124">
    <property type="entry name" value="HTH_ARAC_FAMILY_2"/>
    <property type="match status" value="1"/>
</dbReference>
<evidence type="ECO:0000256" key="4">
    <source>
        <dbReference type="SAM" id="Phobius"/>
    </source>
</evidence>
<dbReference type="Pfam" id="PF17853">
    <property type="entry name" value="GGDEF_2"/>
    <property type="match status" value="1"/>
</dbReference>
<accession>A0ABV6DPM3</accession>
<dbReference type="InterPro" id="IPR020449">
    <property type="entry name" value="Tscrpt_reg_AraC-type_HTH"/>
</dbReference>
<evidence type="ECO:0000256" key="3">
    <source>
        <dbReference type="ARBA" id="ARBA00023163"/>
    </source>
</evidence>